<keyword evidence="1" id="KW-0472">Membrane</keyword>
<organism evidence="2 3">
    <name type="scientific">[Ruminococcus] torques</name>
    <dbReference type="NCBI Taxonomy" id="33039"/>
    <lineage>
        <taxon>Bacteria</taxon>
        <taxon>Bacillati</taxon>
        <taxon>Bacillota</taxon>
        <taxon>Clostridia</taxon>
        <taxon>Lachnospirales</taxon>
        <taxon>Lachnospiraceae</taxon>
        <taxon>Mediterraneibacter</taxon>
    </lineage>
</organism>
<gene>
    <name evidence="2" type="ORF">EAI93_09495</name>
</gene>
<reference evidence="2 3" key="1">
    <citation type="journal article" date="2019" name="Science, e1252229">
        <title>Invertible promoters mediate bacterial phase variation, antibiotic resistance, and host adaptation in the gut.</title>
        <authorList>
            <person name="Jiang X."/>
            <person name="Hall A.B."/>
            <person name="Arthur T.D."/>
            <person name="Plichta D.R."/>
            <person name="Covington C.T."/>
            <person name="Poyet M."/>
            <person name="Crothers J."/>
            <person name="Moses P.L."/>
            <person name="Tolonen A.C."/>
            <person name="Vlamakis H."/>
            <person name="Alm E.J."/>
            <person name="Xavier R.J."/>
        </authorList>
    </citation>
    <scope>NUCLEOTIDE SEQUENCE [LARGE SCALE GENOMIC DNA]</scope>
    <source>
        <strain evidence="3">aa_0143</strain>
    </source>
</reference>
<proteinExistence type="predicted"/>
<dbReference type="EMBL" id="RCYR01000018">
    <property type="protein sequence ID" value="RYS79025.1"/>
    <property type="molecule type" value="Genomic_DNA"/>
</dbReference>
<sequence>MVTNKSQSDSSFCVIINIFENKGLFMMHKKIRNKDYYIFILTEICGGGILMLTLCKHCAFLKKEKISVLYIIL</sequence>
<dbReference type="AlphaFoldDB" id="A0A4Q5C530"/>
<dbReference type="Proteomes" id="UP000292665">
    <property type="component" value="Unassembled WGS sequence"/>
</dbReference>
<keyword evidence="1" id="KW-0812">Transmembrane</keyword>
<name>A0A4Q5C530_9FIRM</name>
<accession>A0A4Q5C530</accession>
<evidence type="ECO:0000313" key="3">
    <source>
        <dbReference type="Proteomes" id="UP000292665"/>
    </source>
</evidence>
<comment type="caution">
    <text evidence="2">The sequence shown here is derived from an EMBL/GenBank/DDBJ whole genome shotgun (WGS) entry which is preliminary data.</text>
</comment>
<evidence type="ECO:0000256" key="1">
    <source>
        <dbReference type="SAM" id="Phobius"/>
    </source>
</evidence>
<evidence type="ECO:0000313" key="2">
    <source>
        <dbReference type="EMBL" id="RYS79025.1"/>
    </source>
</evidence>
<keyword evidence="1" id="KW-1133">Transmembrane helix</keyword>
<protein>
    <submittedName>
        <fullName evidence="2">Uncharacterized protein</fullName>
    </submittedName>
</protein>
<feature type="transmembrane region" description="Helical" evidence="1">
    <location>
        <begin position="36"/>
        <end position="55"/>
    </location>
</feature>